<keyword evidence="2" id="KW-0255">Endonuclease</keyword>
<accession>A0ABX6NL11</accession>
<evidence type="ECO:0000313" key="3">
    <source>
        <dbReference type="Proteomes" id="UP000503251"/>
    </source>
</evidence>
<evidence type="ECO:0000259" key="1">
    <source>
        <dbReference type="SMART" id="SM00507"/>
    </source>
</evidence>
<dbReference type="Pfam" id="PF01844">
    <property type="entry name" value="HNH"/>
    <property type="match status" value="1"/>
</dbReference>
<evidence type="ECO:0000313" key="2">
    <source>
        <dbReference type="EMBL" id="QJT10901.1"/>
    </source>
</evidence>
<dbReference type="InterPro" id="IPR003615">
    <property type="entry name" value="HNH_nuc"/>
</dbReference>
<feature type="domain" description="HNH nuclease" evidence="1">
    <location>
        <begin position="172"/>
        <end position="223"/>
    </location>
</feature>
<organism evidence="2 3">
    <name type="scientific">Oceanidesulfovibrio marinus</name>
    <dbReference type="NCBI Taxonomy" id="370038"/>
    <lineage>
        <taxon>Bacteria</taxon>
        <taxon>Pseudomonadati</taxon>
        <taxon>Thermodesulfobacteriota</taxon>
        <taxon>Desulfovibrionia</taxon>
        <taxon>Desulfovibrionales</taxon>
        <taxon>Desulfovibrionaceae</taxon>
        <taxon>Oceanidesulfovibrio</taxon>
    </lineage>
</organism>
<keyword evidence="2" id="KW-0540">Nuclease</keyword>
<dbReference type="InterPro" id="IPR002711">
    <property type="entry name" value="HNH"/>
</dbReference>
<dbReference type="EMBL" id="CP039543">
    <property type="protein sequence ID" value="QJT10901.1"/>
    <property type="molecule type" value="Genomic_DNA"/>
</dbReference>
<dbReference type="GO" id="GO:0004519">
    <property type="term" value="F:endonuclease activity"/>
    <property type="evidence" value="ECO:0007669"/>
    <property type="project" value="UniProtKB-KW"/>
</dbReference>
<reference evidence="2 3" key="1">
    <citation type="submission" date="2019-04" db="EMBL/GenBank/DDBJ databases">
        <title>Isolation and culture of sulfate reducing bacteria from the cold seep of the South China Sea.</title>
        <authorList>
            <person name="Sun C."/>
            <person name="Liu R."/>
        </authorList>
    </citation>
    <scope>NUCLEOTIDE SEQUENCE [LARGE SCALE GENOMIC DNA]</scope>
    <source>
        <strain evidence="2 3">CS1</strain>
    </source>
</reference>
<dbReference type="Gene3D" id="1.10.30.50">
    <property type="match status" value="1"/>
</dbReference>
<dbReference type="Proteomes" id="UP000503251">
    <property type="component" value="Chromosome"/>
</dbReference>
<dbReference type="SMART" id="SM00507">
    <property type="entry name" value="HNHc"/>
    <property type="match status" value="1"/>
</dbReference>
<gene>
    <name evidence="2" type="ORF">E8L03_19170</name>
</gene>
<dbReference type="RefSeq" id="WP_171268234.1">
    <property type="nucleotide sequence ID" value="NZ_CP039543.1"/>
</dbReference>
<protein>
    <submittedName>
        <fullName evidence="2">HNH endonuclease</fullName>
    </submittedName>
</protein>
<keyword evidence="2" id="KW-0378">Hydrolase</keyword>
<name>A0ABX6NL11_9BACT</name>
<sequence>MRGNIISYLDMCKREGVSLQRGMNFNANNQYSVILMSVRKNSPYRDEIKENGAVLIYEGHDVPKGKGIDPKVIDQEGEVSSGRLTENGKFHLAAQEYKKNEQTPRIVQVYEKIKQGIWSDNGLFKLVDSWMEFDEIRNVYKFKLRVMEEGTHSHENNTELVQVERSRIIPTQVKLEVWKRDGGKCAVCGATDELHFDHIVPFSKGGTSLKAENIQLLCARHNLQKRDKIQ</sequence>
<keyword evidence="3" id="KW-1185">Reference proteome</keyword>
<proteinExistence type="predicted"/>